<evidence type="ECO:0000313" key="3">
    <source>
        <dbReference type="EMBL" id="OTG15725.1"/>
    </source>
</evidence>
<evidence type="ECO:0000313" key="4">
    <source>
        <dbReference type="Proteomes" id="UP000215914"/>
    </source>
</evidence>
<sequence>MFSCSYIDIVYLLPLHCIEFTVYEFHQQVVSKAQGPSSIWFHQQVVSDAPGPSSSLHIRNSSNELDCAVSLLQLAAQSEQVTQATRVGNGNEDVGLEVQECSRPSEPHPSFEEVKSFEDFCILLDRVDIEHELKADVRVGYYKLCLYRKEFLHPEDVYSKLVVGLIRETVKIGDEMKRCKLTTVKEVFEKWNKNLKALEYRGMKVRFLRDKLITLARLVLESEGAADIKQHTEATNECKRIKDELKKLAAKHNELTESAKKFEEVSGALKQKVERYEVRFKEVANRPW</sequence>
<keyword evidence="1" id="KW-0175">Coiled coil</keyword>
<evidence type="ECO:0008006" key="5">
    <source>
        <dbReference type="Google" id="ProtNLM"/>
    </source>
</evidence>
<feature type="coiled-coil region" evidence="1">
    <location>
        <begin position="231"/>
        <end position="265"/>
    </location>
</feature>
<name>A0A251TX60_HELAN</name>
<dbReference type="Proteomes" id="UP000215914">
    <property type="component" value="Chromosome 9"/>
</dbReference>
<keyword evidence="4" id="KW-1185">Reference proteome</keyword>
<accession>A0A251TX60</accession>
<reference evidence="2" key="3">
    <citation type="submission" date="2020-06" db="EMBL/GenBank/DDBJ databases">
        <title>Helianthus annuus Genome sequencing and assembly Release 2.</title>
        <authorList>
            <person name="Gouzy J."/>
            <person name="Langlade N."/>
            <person name="Munos S."/>
        </authorList>
    </citation>
    <scope>NUCLEOTIDE SEQUENCE</scope>
    <source>
        <tissue evidence="2">Leaves</tissue>
    </source>
</reference>
<organism evidence="3 4">
    <name type="scientific">Helianthus annuus</name>
    <name type="common">Common sunflower</name>
    <dbReference type="NCBI Taxonomy" id="4232"/>
    <lineage>
        <taxon>Eukaryota</taxon>
        <taxon>Viridiplantae</taxon>
        <taxon>Streptophyta</taxon>
        <taxon>Embryophyta</taxon>
        <taxon>Tracheophyta</taxon>
        <taxon>Spermatophyta</taxon>
        <taxon>Magnoliopsida</taxon>
        <taxon>eudicotyledons</taxon>
        <taxon>Gunneridae</taxon>
        <taxon>Pentapetalae</taxon>
        <taxon>asterids</taxon>
        <taxon>campanulids</taxon>
        <taxon>Asterales</taxon>
        <taxon>Asteraceae</taxon>
        <taxon>Asteroideae</taxon>
        <taxon>Heliantheae alliance</taxon>
        <taxon>Heliantheae</taxon>
        <taxon>Helianthus</taxon>
    </lineage>
</organism>
<evidence type="ECO:0000313" key="2">
    <source>
        <dbReference type="EMBL" id="KAF5791762.1"/>
    </source>
</evidence>
<protein>
    <recommendedName>
        <fullName evidence="5">Phospholipase-like protein</fullName>
    </recommendedName>
</protein>
<dbReference type="EMBL" id="CM007898">
    <property type="protein sequence ID" value="OTG15725.1"/>
    <property type="molecule type" value="Genomic_DNA"/>
</dbReference>
<dbReference type="EMBL" id="MNCJ02000324">
    <property type="protein sequence ID" value="KAF5791762.1"/>
    <property type="molecule type" value="Genomic_DNA"/>
</dbReference>
<dbReference type="Gramene" id="mRNA:HanXRQr2_Chr09g0398491">
    <property type="protein sequence ID" value="mRNA:HanXRQr2_Chr09g0398491"/>
    <property type="gene ID" value="HanXRQr2_Chr09g0398491"/>
</dbReference>
<gene>
    <name evidence="3" type="ORF">HannXRQ_Chr09g0263571</name>
    <name evidence="2" type="ORF">HanXRQr2_Chr09g0398491</name>
</gene>
<proteinExistence type="predicted"/>
<dbReference type="STRING" id="4232.A0A251TX60"/>
<dbReference type="AlphaFoldDB" id="A0A251TX60"/>
<reference evidence="3" key="2">
    <citation type="submission" date="2017-02" db="EMBL/GenBank/DDBJ databases">
        <title>Sunflower complete genome.</title>
        <authorList>
            <person name="Langlade N."/>
            <person name="Munos S."/>
        </authorList>
    </citation>
    <scope>NUCLEOTIDE SEQUENCE [LARGE SCALE GENOMIC DNA]</scope>
    <source>
        <tissue evidence="3">Leaves</tissue>
    </source>
</reference>
<evidence type="ECO:0000256" key="1">
    <source>
        <dbReference type="SAM" id="Coils"/>
    </source>
</evidence>
<dbReference type="InParanoid" id="A0A251TX60"/>
<reference evidence="2 4" key="1">
    <citation type="journal article" date="2017" name="Nature">
        <title>The sunflower genome provides insights into oil metabolism, flowering and Asterid evolution.</title>
        <authorList>
            <person name="Badouin H."/>
            <person name="Gouzy J."/>
            <person name="Grassa C.J."/>
            <person name="Murat F."/>
            <person name="Staton S.E."/>
            <person name="Cottret L."/>
            <person name="Lelandais-Briere C."/>
            <person name="Owens G.L."/>
            <person name="Carrere S."/>
            <person name="Mayjonade B."/>
            <person name="Legrand L."/>
            <person name="Gill N."/>
            <person name="Kane N.C."/>
            <person name="Bowers J.E."/>
            <person name="Hubner S."/>
            <person name="Bellec A."/>
            <person name="Berard A."/>
            <person name="Berges H."/>
            <person name="Blanchet N."/>
            <person name="Boniface M.C."/>
            <person name="Brunel D."/>
            <person name="Catrice O."/>
            <person name="Chaidir N."/>
            <person name="Claudel C."/>
            <person name="Donnadieu C."/>
            <person name="Faraut T."/>
            <person name="Fievet G."/>
            <person name="Helmstetter N."/>
            <person name="King M."/>
            <person name="Knapp S.J."/>
            <person name="Lai Z."/>
            <person name="Le Paslier M.C."/>
            <person name="Lippi Y."/>
            <person name="Lorenzon L."/>
            <person name="Mandel J.R."/>
            <person name="Marage G."/>
            <person name="Marchand G."/>
            <person name="Marquand E."/>
            <person name="Bret-Mestries E."/>
            <person name="Morien E."/>
            <person name="Nambeesan S."/>
            <person name="Nguyen T."/>
            <person name="Pegot-Espagnet P."/>
            <person name="Pouilly N."/>
            <person name="Raftis F."/>
            <person name="Sallet E."/>
            <person name="Schiex T."/>
            <person name="Thomas J."/>
            <person name="Vandecasteele C."/>
            <person name="Vares D."/>
            <person name="Vear F."/>
            <person name="Vautrin S."/>
            <person name="Crespi M."/>
            <person name="Mangin B."/>
            <person name="Burke J.M."/>
            <person name="Salse J."/>
            <person name="Munos S."/>
            <person name="Vincourt P."/>
            <person name="Rieseberg L.H."/>
            <person name="Langlade N.B."/>
        </authorList>
    </citation>
    <scope>NUCLEOTIDE SEQUENCE [LARGE SCALE GENOMIC DNA]</scope>
    <source>
        <strain evidence="4">cv. SF193</strain>
        <tissue evidence="2">Leaves</tissue>
    </source>
</reference>